<dbReference type="EMBL" id="JAHVJA010000010">
    <property type="protein sequence ID" value="MBY6141377.1"/>
    <property type="molecule type" value="Genomic_DNA"/>
</dbReference>
<protein>
    <submittedName>
        <fullName evidence="1">Cytochrome c</fullName>
    </submittedName>
</protein>
<comment type="caution">
    <text evidence="1">The sequence shown here is derived from an EMBL/GenBank/DDBJ whole genome shotgun (WGS) entry which is preliminary data.</text>
</comment>
<evidence type="ECO:0000313" key="1">
    <source>
        <dbReference type="EMBL" id="MBY6141377.1"/>
    </source>
</evidence>
<sequence length="196" mass="21450">MGRSGSKGRQAAGYRRLTADVPILFSICDSVNPHEHCAMTLRLLKPLACLALLAALAAGPSAPVTADSGLSKHVTRRMALMTGQKAAMDVLTGMMAGRVIFDRDKARSARRQLIKSTGSIRKHFRKPQLDPRSNARPLIWNAWEDFKTRAGTAQAAARNLNTRSLPGLRRTLPGLMQSCLSCHETYRDTPNGFTTH</sequence>
<dbReference type="PROSITE" id="PS51009">
    <property type="entry name" value="CYTCII"/>
    <property type="match status" value="1"/>
</dbReference>
<proteinExistence type="predicted"/>
<dbReference type="InterPro" id="IPR002321">
    <property type="entry name" value="Cyt_c_II"/>
</dbReference>
<reference evidence="1 2" key="1">
    <citation type="submission" date="2021-06" db="EMBL/GenBank/DDBJ databases">
        <title>50 bacteria genomes isolated from Dapeng, Shenzhen, China.</title>
        <authorList>
            <person name="Zheng W."/>
            <person name="Yu S."/>
            <person name="Huang Y."/>
        </authorList>
    </citation>
    <scope>NUCLEOTIDE SEQUENCE [LARGE SCALE GENOMIC DNA]</scope>
    <source>
        <strain evidence="1 2">DP1N14-2</strain>
    </source>
</reference>
<evidence type="ECO:0000313" key="2">
    <source>
        <dbReference type="Proteomes" id="UP000766629"/>
    </source>
</evidence>
<dbReference type="Gene3D" id="1.20.120.10">
    <property type="entry name" value="Cytochrome c/b562"/>
    <property type="match status" value="1"/>
</dbReference>
<gene>
    <name evidence="1" type="ORF">KUV26_18210</name>
</gene>
<dbReference type="InterPro" id="IPR010980">
    <property type="entry name" value="Cyt_c/b562"/>
</dbReference>
<name>A0ABS7NJK1_9RHOB</name>
<dbReference type="Proteomes" id="UP000766629">
    <property type="component" value="Unassembled WGS sequence"/>
</dbReference>
<organism evidence="1 2">
    <name type="scientific">Leisingera daeponensis</name>
    <dbReference type="NCBI Taxonomy" id="405746"/>
    <lineage>
        <taxon>Bacteria</taxon>
        <taxon>Pseudomonadati</taxon>
        <taxon>Pseudomonadota</taxon>
        <taxon>Alphaproteobacteria</taxon>
        <taxon>Rhodobacterales</taxon>
        <taxon>Roseobacteraceae</taxon>
        <taxon>Leisingera</taxon>
    </lineage>
</organism>
<keyword evidence="2" id="KW-1185">Reference proteome</keyword>
<accession>A0ABS7NJK1</accession>
<dbReference type="Pfam" id="PF01322">
    <property type="entry name" value="Cytochrom_C_2"/>
    <property type="match status" value="1"/>
</dbReference>
<dbReference type="SUPFAM" id="SSF47175">
    <property type="entry name" value="Cytochromes"/>
    <property type="match status" value="1"/>
</dbReference>